<dbReference type="Proteomes" id="UP001454036">
    <property type="component" value="Unassembled WGS sequence"/>
</dbReference>
<evidence type="ECO:0000313" key="2">
    <source>
        <dbReference type="Proteomes" id="UP001454036"/>
    </source>
</evidence>
<keyword evidence="2" id="KW-1185">Reference proteome</keyword>
<organism evidence="1 2">
    <name type="scientific">Lithospermum erythrorhizon</name>
    <name type="common">Purple gromwell</name>
    <name type="synonym">Lithospermum officinale var. erythrorhizon</name>
    <dbReference type="NCBI Taxonomy" id="34254"/>
    <lineage>
        <taxon>Eukaryota</taxon>
        <taxon>Viridiplantae</taxon>
        <taxon>Streptophyta</taxon>
        <taxon>Embryophyta</taxon>
        <taxon>Tracheophyta</taxon>
        <taxon>Spermatophyta</taxon>
        <taxon>Magnoliopsida</taxon>
        <taxon>eudicotyledons</taxon>
        <taxon>Gunneridae</taxon>
        <taxon>Pentapetalae</taxon>
        <taxon>asterids</taxon>
        <taxon>lamiids</taxon>
        <taxon>Boraginales</taxon>
        <taxon>Boraginaceae</taxon>
        <taxon>Boraginoideae</taxon>
        <taxon>Lithospermeae</taxon>
        <taxon>Lithospermum</taxon>
    </lineage>
</organism>
<name>A0AAV3NVT0_LITER</name>
<comment type="caution">
    <text evidence="1">The sequence shown here is derived from an EMBL/GenBank/DDBJ whole genome shotgun (WGS) entry which is preliminary data.</text>
</comment>
<proteinExistence type="predicted"/>
<sequence length="104" mass="11902">MAYHVQNHAMDLTLPSSNEEALLIEMESPNNTFCTNVLRQIPKSELLKLLPKAWITKNEKMHENDTPIQYDNAIFSKLKDGSVSIFFKETEVVTKSSIFNTKLT</sequence>
<dbReference type="AlphaFoldDB" id="A0AAV3NVT0"/>
<dbReference type="InterPro" id="IPR053098">
    <property type="entry name" value="Petuviruses_polyprotein"/>
</dbReference>
<dbReference type="EMBL" id="BAABME010030544">
    <property type="protein sequence ID" value="GAA0141822.1"/>
    <property type="molecule type" value="Genomic_DNA"/>
</dbReference>
<reference evidence="1 2" key="1">
    <citation type="submission" date="2024-01" db="EMBL/GenBank/DDBJ databases">
        <title>The complete chloroplast genome sequence of Lithospermum erythrorhizon: insights into the phylogenetic relationship among Boraginaceae species and the maternal lineages of purple gromwells.</title>
        <authorList>
            <person name="Okada T."/>
            <person name="Watanabe K."/>
        </authorList>
    </citation>
    <scope>NUCLEOTIDE SEQUENCE [LARGE SCALE GENOMIC DNA]</scope>
</reference>
<evidence type="ECO:0000313" key="1">
    <source>
        <dbReference type="EMBL" id="GAA0141822.1"/>
    </source>
</evidence>
<dbReference type="PANTHER" id="PTHR48435">
    <property type="entry name" value="POLYPROTEIN"/>
    <property type="match status" value="1"/>
</dbReference>
<accession>A0AAV3NVT0</accession>
<protein>
    <submittedName>
        <fullName evidence="1">Uncharacterized protein</fullName>
    </submittedName>
</protein>
<gene>
    <name evidence="1" type="ORF">LIER_42679</name>
</gene>
<dbReference type="PANTHER" id="PTHR48435:SF1">
    <property type="entry name" value="POLYPROTEIN"/>
    <property type="match status" value="1"/>
</dbReference>